<proteinExistence type="predicted"/>
<dbReference type="Proteomes" id="UP001473302">
    <property type="component" value="Unassembled WGS sequence"/>
</dbReference>
<name>A0ABP9Z1M5_9FUNG</name>
<gene>
    <name evidence="1" type="ORF">MFLAVUS_006474</name>
</gene>
<organism evidence="1 2">
    <name type="scientific">Mucor flavus</name>
    <dbReference type="NCBI Taxonomy" id="439312"/>
    <lineage>
        <taxon>Eukaryota</taxon>
        <taxon>Fungi</taxon>
        <taxon>Fungi incertae sedis</taxon>
        <taxon>Mucoromycota</taxon>
        <taxon>Mucoromycotina</taxon>
        <taxon>Mucoromycetes</taxon>
        <taxon>Mucorales</taxon>
        <taxon>Mucorineae</taxon>
        <taxon>Mucoraceae</taxon>
        <taxon>Mucor</taxon>
    </lineage>
</organism>
<accession>A0ABP9Z1M5</accession>
<keyword evidence="2" id="KW-1185">Reference proteome</keyword>
<evidence type="ECO:0000313" key="1">
    <source>
        <dbReference type="EMBL" id="GAA5813008.1"/>
    </source>
</evidence>
<sequence>MYNCFKELKESFKNYQAYASGYDPHQYERHANDSGFKPQYNSPEVTGGMERLLKAPVSRKDRMKTLVSNISDSVGHTFTYGAFAIVNYVHPKNPSFSSDKYTDVYDTNILSRATCIDEDGNQYPPEKPLDHSWGLIDCDNLTVVFKNTNPPPKPPRRAMKLRK</sequence>
<reference evidence="1 2" key="1">
    <citation type="submission" date="2024-04" db="EMBL/GenBank/DDBJ databases">
        <title>genome sequences of Mucor flavus KT1a and Helicostylum pulchrum KT1b strains isolated from the surface of a dry-aged beef.</title>
        <authorList>
            <person name="Toyotome T."/>
            <person name="Hosono M."/>
            <person name="Torimaru M."/>
            <person name="Fukuda K."/>
            <person name="Mikami N."/>
        </authorList>
    </citation>
    <scope>NUCLEOTIDE SEQUENCE [LARGE SCALE GENOMIC DNA]</scope>
    <source>
        <strain evidence="1 2">KT1a</strain>
    </source>
</reference>
<dbReference type="EMBL" id="BAABUK010000015">
    <property type="protein sequence ID" value="GAA5813008.1"/>
    <property type="molecule type" value="Genomic_DNA"/>
</dbReference>
<comment type="caution">
    <text evidence="1">The sequence shown here is derived from an EMBL/GenBank/DDBJ whole genome shotgun (WGS) entry which is preliminary data.</text>
</comment>
<evidence type="ECO:0000313" key="2">
    <source>
        <dbReference type="Proteomes" id="UP001473302"/>
    </source>
</evidence>
<protein>
    <submittedName>
        <fullName evidence="1">Uncharacterized protein</fullName>
    </submittedName>
</protein>